<protein>
    <submittedName>
        <fullName evidence="1">Uncharacterized protein</fullName>
    </submittedName>
</protein>
<sequence length="54" mass="5979">MPDYHDHPEPALSRALRERRHALGDPEAWEPARAEALADGAGYDAETALRVLRG</sequence>
<dbReference type="RefSeq" id="WP_170267760.1">
    <property type="nucleotide sequence ID" value="NZ_JBHSWN010000001.1"/>
</dbReference>
<comment type="caution">
    <text evidence="1">The sequence shown here is derived from an EMBL/GenBank/DDBJ whole genome shotgun (WGS) entry which is preliminary data.</text>
</comment>
<evidence type="ECO:0000313" key="2">
    <source>
        <dbReference type="Proteomes" id="UP001596292"/>
    </source>
</evidence>
<dbReference type="EMBL" id="JBHSWN010000001">
    <property type="protein sequence ID" value="MFC6792750.1"/>
    <property type="molecule type" value="Genomic_DNA"/>
</dbReference>
<organism evidence="1 2">
    <name type="scientific">Methylobacterium komagatae</name>
    <dbReference type="NCBI Taxonomy" id="374425"/>
    <lineage>
        <taxon>Bacteria</taxon>
        <taxon>Pseudomonadati</taxon>
        <taxon>Pseudomonadota</taxon>
        <taxon>Alphaproteobacteria</taxon>
        <taxon>Hyphomicrobiales</taxon>
        <taxon>Methylobacteriaceae</taxon>
        <taxon>Methylobacterium</taxon>
    </lineage>
</organism>
<accession>A0ABW2BT50</accession>
<reference evidence="2" key="1">
    <citation type="journal article" date="2019" name="Int. J. Syst. Evol. Microbiol.">
        <title>The Global Catalogue of Microorganisms (GCM) 10K type strain sequencing project: providing services to taxonomists for standard genome sequencing and annotation.</title>
        <authorList>
            <consortium name="The Broad Institute Genomics Platform"/>
            <consortium name="The Broad Institute Genome Sequencing Center for Infectious Disease"/>
            <person name="Wu L."/>
            <person name="Ma J."/>
        </authorList>
    </citation>
    <scope>NUCLEOTIDE SEQUENCE [LARGE SCALE GENOMIC DNA]</scope>
    <source>
        <strain evidence="2">CCUG 48316</strain>
    </source>
</reference>
<dbReference type="Proteomes" id="UP001596292">
    <property type="component" value="Unassembled WGS sequence"/>
</dbReference>
<evidence type="ECO:0000313" key="1">
    <source>
        <dbReference type="EMBL" id="MFC6792750.1"/>
    </source>
</evidence>
<gene>
    <name evidence="1" type="ORF">ACFQE0_26220</name>
</gene>
<proteinExistence type="predicted"/>
<keyword evidence="2" id="KW-1185">Reference proteome</keyword>
<name>A0ABW2BT50_9HYPH</name>